<organism evidence="4">
    <name type="scientific">anaerobic digester metagenome</name>
    <dbReference type="NCBI Taxonomy" id="1263854"/>
    <lineage>
        <taxon>unclassified sequences</taxon>
        <taxon>metagenomes</taxon>
        <taxon>ecological metagenomes</taxon>
    </lineage>
</organism>
<proteinExistence type="predicted"/>
<dbReference type="GO" id="GO:0006508">
    <property type="term" value="P:proteolysis"/>
    <property type="evidence" value="ECO:0007669"/>
    <property type="project" value="InterPro"/>
</dbReference>
<reference evidence="4" key="1">
    <citation type="submission" date="2019-03" db="EMBL/GenBank/DDBJ databases">
        <authorList>
            <person name="Hao L."/>
        </authorList>
    </citation>
    <scope>NUCLEOTIDE SEQUENCE</scope>
</reference>
<dbReference type="EMBL" id="CAADRM010000095">
    <property type="protein sequence ID" value="VFU14826.1"/>
    <property type="molecule type" value="Genomic_DNA"/>
</dbReference>
<dbReference type="Pfam" id="PF01523">
    <property type="entry name" value="PmbA_TldD_1st"/>
    <property type="match status" value="1"/>
</dbReference>
<feature type="domain" description="Metalloprotease TldD/E central" evidence="3">
    <location>
        <begin position="115"/>
        <end position="214"/>
    </location>
</feature>
<feature type="domain" description="Metalloprotease TldD/E C-terminal" evidence="2">
    <location>
        <begin position="222"/>
        <end position="439"/>
    </location>
</feature>
<gene>
    <name evidence="4" type="ORF">SCFA_320015</name>
</gene>
<dbReference type="PANTHER" id="PTHR43421">
    <property type="entry name" value="METALLOPROTEASE PMBA"/>
    <property type="match status" value="1"/>
</dbReference>
<dbReference type="InterPro" id="IPR045570">
    <property type="entry name" value="Metalloprtase-TldD/E_cen_dom"/>
</dbReference>
<dbReference type="Gene3D" id="3.30.2290.10">
    <property type="entry name" value="PmbA/TldD superfamily"/>
    <property type="match status" value="1"/>
</dbReference>
<evidence type="ECO:0000259" key="1">
    <source>
        <dbReference type="Pfam" id="PF01523"/>
    </source>
</evidence>
<evidence type="ECO:0000313" key="4">
    <source>
        <dbReference type="EMBL" id="VFU14826.1"/>
    </source>
</evidence>
<dbReference type="InterPro" id="IPR002510">
    <property type="entry name" value="Metalloprtase-TldD/E_N"/>
</dbReference>
<evidence type="ECO:0000259" key="2">
    <source>
        <dbReference type="Pfam" id="PF19289"/>
    </source>
</evidence>
<feature type="domain" description="Metalloprotease TldD/E N-terminal" evidence="1">
    <location>
        <begin position="23"/>
        <end position="81"/>
    </location>
</feature>
<dbReference type="Pfam" id="PF19289">
    <property type="entry name" value="PmbA_TldD_3rd"/>
    <property type="match status" value="1"/>
</dbReference>
<dbReference type="GO" id="GO:0005829">
    <property type="term" value="C:cytosol"/>
    <property type="evidence" value="ECO:0007669"/>
    <property type="project" value="TreeGrafter"/>
</dbReference>
<dbReference type="InterPro" id="IPR047657">
    <property type="entry name" value="PmbA"/>
</dbReference>
<protein>
    <submittedName>
        <fullName evidence="4">Peptidase PmbA</fullName>
    </submittedName>
</protein>
<evidence type="ECO:0000259" key="3">
    <source>
        <dbReference type="Pfam" id="PF19290"/>
    </source>
</evidence>
<dbReference type="GO" id="GO:0008237">
    <property type="term" value="F:metallopeptidase activity"/>
    <property type="evidence" value="ECO:0007669"/>
    <property type="project" value="InterPro"/>
</dbReference>
<dbReference type="AlphaFoldDB" id="A0A485LZX9"/>
<dbReference type="InterPro" id="IPR036059">
    <property type="entry name" value="TldD/PmbA_sf"/>
</dbReference>
<accession>A0A485LZX9</accession>
<dbReference type="Pfam" id="PF19290">
    <property type="entry name" value="PmbA_TldD_2nd"/>
    <property type="match status" value="1"/>
</dbReference>
<name>A0A485LZX9_9ZZZZ</name>
<dbReference type="InterPro" id="IPR035068">
    <property type="entry name" value="TldD/PmbA_N"/>
</dbReference>
<dbReference type="InterPro" id="IPR045569">
    <property type="entry name" value="Metalloprtase-TldD/E_C"/>
</dbReference>
<dbReference type="PANTHER" id="PTHR43421:SF1">
    <property type="entry name" value="METALLOPROTEASE PMBA"/>
    <property type="match status" value="1"/>
</dbReference>
<sequence length="441" mass="48348">MDLETKIEKTYDLLKKRSIDDFEIYGTDSDTIRAESKEGSMGSLSKSRESGVGVRLIIDGAMGFAYGAEPTDELVDAAITSARYQFKDQNNHLPPRQEGYEEIDILDPAVGLLAAEDCIARAISLERSSREADSRIHQVRKASFSRTVSRVSIMNSHGIDASTRMSVASASIMVVAKQGDDSQSGYEFDFSHHLDNINVEKVGRQAAFRATEMLQARKMQTTKIPVLFDNTTTAQMLDFISDAFVGENVIKGKSFIADKKGQKYFSDMVRLTDNPLDKRAADASPFDGEGVRSRETVLVDNGTILAFVYDSYWGRVAGESSTGSSLRGGYRAMPTSGVRHLCMEPGREDMKQNLKGLKRVLKITDIMGMHTANPITGEFSVGVSGLFMEEGDPLYPVREAAISGNIYELFSRVMAVGTDVREFGGVLCPSVLIDAIDVSAQ</sequence>
<dbReference type="SUPFAM" id="SSF111283">
    <property type="entry name" value="Putative modulator of DNA gyrase, PmbA/TldD"/>
    <property type="match status" value="1"/>
</dbReference>